<sequence length="333" mass="35715">MKNTMMTIAEAAAEIEAGKVLLLAGSESALRHLPPGSWIGGTSVYFLTAQGGRCDEENVFVTEFAAARDFRIRHYDPDRLASLCEERFEHGVSTILIPAFSRAHEAFAIEGAGYPGLFSQPLMGWITGTHLDEIGRTTPKIVDGRSGAVHDEGAMLLHVALPLGRRAELDIINLFEPDLSADRIVFEETGFSAATAHVNGEAVDFAEYLSGIGHDLKLPLVADYAGAMINVSLRGISPERGLVQFYAPVIAGVEYRVAKSIGDYASVLGAQIGSAGGEQLSCNCILNYLYGELEGKRTGNFTGPATFGEIAYILLNQTLVHLKLEAEKAAKVA</sequence>
<evidence type="ECO:0000313" key="2">
    <source>
        <dbReference type="Proteomes" id="UP000609121"/>
    </source>
</evidence>
<dbReference type="Pfam" id="PF22396">
    <property type="entry name" value="DUF6976"/>
    <property type="match status" value="1"/>
</dbReference>
<comment type="caution">
    <text evidence="1">The sequence shown here is derived from an EMBL/GenBank/DDBJ whole genome shotgun (WGS) entry which is preliminary data.</text>
</comment>
<gene>
    <name evidence="1" type="ORF">ICN82_06325</name>
</gene>
<proteinExistence type="predicted"/>
<keyword evidence="2" id="KW-1185">Reference proteome</keyword>
<organism evidence="1 2">
    <name type="scientific">Mangrovicoccus algicola</name>
    <dbReference type="NCBI Taxonomy" id="2771008"/>
    <lineage>
        <taxon>Bacteria</taxon>
        <taxon>Pseudomonadati</taxon>
        <taxon>Pseudomonadota</taxon>
        <taxon>Alphaproteobacteria</taxon>
        <taxon>Rhodobacterales</taxon>
        <taxon>Paracoccaceae</taxon>
        <taxon>Mangrovicoccus</taxon>
    </lineage>
</organism>
<dbReference type="InterPro" id="IPR054249">
    <property type="entry name" value="DUF6976"/>
</dbReference>
<dbReference type="EMBL" id="JACVXA010000012">
    <property type="protein sequence ID" value="MBE3637819.1"/>
    <property type="molecule type" value="Genomic_DNA"/>
</dbReference>
<protein>
    <submittedName>
        <fullName evidence="1">Uncharacterized protein</fullName>
    </submittedName>
</protein>
<dbReference type="Proteomes" id="UP000609121">
    <property type="component" value="Unassembled WGS sequence"/>
</dbReference>
<reference evidence="1" key="1">
    <citation type="submission" date="2020-09" db="EMBL/GenBank/DDBJ databases">
        <title>A novel bacterium of genus Mangrovicoccus, isolated from South China Sea.</title>
        <authorList>
            <person name="Huang H."/>
            <person name="Mo K."/>
            <person name="Hu Y."/>
        </authorList>
    </citation>
    <scope>NUCLEOTIDE SEQUENCE</scope>
    <source>
        <strain evidence="1">HB182678</strain>
    </source>
</reference>
<name>A0A8J6YX01_9RHOB</name>
<evidence type="ECO:0000313" key="1">
    <source>
        <dbReference type="EMBL" id="MBE3637819.1"/>
    </source>
</evidence>
<accession>A0A8J6YX01</accession>
<dbReference type="RefSeq" id="WP_193180850.1">
    <property type="nucleotide sequence ID" value="NZ_JACVXA010000012.1"/>
</dbReference>
<dbReference type="AlphaFoldDB" id="A0A8J6YX01"/>